<dbReference type="PROSITE" id="PS00518">
    <property type="entry name" value="ZF_RING_1"/>
    <property type="match status" value="1"/>
</dbReference>
<dbReference type="SUPFAM" id="SSF90229">
    <property type="entry name" value="CCCH zinc finger"/>
    <property type="match status" value="1"/>
</dbReference>
<dbReference type="PROSITE" id="PS50103">
    <property type="entry name" value="ZF_C3H1"/>
    <property type="match status" value="3"/>
</dbReference>
<evidence type="ECO:0000259" key="13">
    <source>
        <dbReference type="PROSITE" id="PS50103"/>
    </source>
</evidence>
<dbReference type="InterPro" id="IPR013083">
    <property type="entry name" value="Znf_RING/FYVE/PHD"/>
</dbReference>
<evidence type="ECO:0000256" key="10">
    <source>
        <dbReference type="PROSITE-ProRule" id="PRU00723"/>
    </source>
</evidence>
<keyword evidence="7 10" id="KW-0863">Zinc-finger</keyword>
<dbReference type="Gene3D" id="3.30.40.10">
    <property type="entry name" value="Zinc/RING finger domain, C3HC4 (zinc finger)"/>
    <property type="match status" value="1"/>
</dbReference>
<dbReference type="AlphaFoldDB" id="A0A8C4RQZ2"/>
<evidence type="ECO:0000256" key="2">
    <source>
        <dbReference type="ARBA" id="ARBA00004906"/>
    </source>
</evidence>
<sequence length="425" mass="48645">MERGAYGHRYANSRAPATTRAARLPPCRHFLNGACPFGQNCRHSHELPAWKSSQVCRYFQRGGCWFGDRCRYEHVLQTDGSFLDSRRRSAPVIHPVLSGEAAETRRGSEPSIQQVHGAYAGSRRVSEPAVASLQRNFERLSTEYEEEPTVAEFVPRIQQPKLEILSARSTLRVQNATSQSHTRAKSTSAHVPYNPVGNITEENEDLNGLHASKQGENIDTAGSQCRTQNVCVTAAEAYERSKDVTCGICMDKVYEKPAPDDRCFGILPNCNHAFCLSCIVTWRKTKDFQAEVIKSCPQCRVKSTYYIPYKYWVSDPDQKQTLINNFKERSGKIKCKFFTRHGCCPFKSECIYLHEMPQGHRRRRRRRSTTQARRLSSDDSDSEGFNILQYAIALALLHEVDDDLLEDYFHRRYFQLFLDDDFDSD</sequence>
<feature type="region of interest" description="Disordered" evidence="11">
    <location>
        <begin position="361"/>
        <end position="381"/>
    </location>
</feature>
<organism evidence="14 15">
    <name type="scientific">Erpetoichthys calabaricus</name>
    <name type="common">Rope fish</name>
    <name type="synonym">Calamoichthys calabaricus</name>
    <dbReference type="NCBI Taxonomy" id="27687"/>
    <lineage>
        <taxon>Eukaryota</taxon>
        <taxon>Metazoa</taxon>
        <taxon>Chordata</taxon>
        <taxon>Craniata</taxon>
        <taxon>Vertebrata</taxon>
        <taxon>Euteleostomi</taxon>
        <taxon>Actinopterygii</taxon>
        <taxon>Polypteriformes</taxon>
        <taxon>Polypteridae</taxon>
        <taxon>Erpetoichthys</taxon>
    </lineage>
</organism>
<evidence type="ECO:0000313" key="14">
    <source>
        <dbReference type="Ensembl" id="ENSECRP00000005396.1"/>
    </source>
</evidence>
<dbReference type="Gene3D" id="4.10.1000.10">
    <property type="entry name" value="Zinc finger, CCCH-type"/>
    <property type="match status" value="1"/>
</dbReference>
<evidence type="ECO:0000256" key="5">
    <source>
        <dbReference type="ARBA" id="ARBA00022723"/>
    </source>
</evidence>
<evidence type="ECO:0000256" key="3">
    <source>
        <dbReference type="ARBA" id="ARBA00012483"/>
    </source>
</evidence>
<reference evidence="14" key="3">
    <citation type="submission" date="2025-09" db="UniProtKB">
        <authorList>
            <consortium name="Ensembl"/>
        </authorList>
    </citation>
    <scope>IDENTIFICATION</scope>
</reference>
<keyword evidence="5 10" id="KW-0479">Metal-binding</keyword>
<dbReference type="Pfam" id="PF00097">
    <property type="entry name" value="zf-C3HC4"/>
    <property type="match status" value="1"/>
</dbReference>
<name>A0A8C4RQZ2_ERPCA</name>
<accession>A0A8C4RQZ2</accession>
<dbReference type="InterPro" id="IPR045072">
    <property type="entry name" value="MKRN-like"/>
</dbReference>
<dbReference type="InterPro" id="IPR041367">
    <property type="entry name" value="Znf-CCCH_4"/>
</dbReference>
<dbReference type="PANTHER" id="PTHR11224:SF39">
    <property type="entry name" value="RING-TYPE E3 UBIQUITIN TRANSFERASE"/>
    <property type="match status" value="1"/>
</dbReference>
<dbReference type="EC" id="2.3.2.27" evidence="3"/>
<dbReference type="PANTHER" id="PTHR11224">
    <property type="entry name" value="MAKORIN-RELATED"/>
    <property type="match status" value="1"/>
</dbReference>
<dbReference type="GeneID" id="114648163"/>
<protein>
    <recommendedName>
        <fullName evidence="3">RING-type E3 ubiquitin transferase</fullName>
        <ecNumber evidence="3">2.3.2.27</ecNumber>
    </recommendedName>
</protein>
<dbReference type="PROSITE" id="PS50089">
    <property type="entry name" value="ZF_RING_2"/>
    <property type="match status" value="1"/>
</dbReference>
<feature type="zinc finger region" description="C3H1-type" evidence="10">
    <location>
        <begin position="50"/>
        <end position="77"/>
    </location>
</feature>
<feature type="zinc finger region" description="C3H1-type" evidence="10">
    <location>
        <begin position="329"/>
        <end position="357"/>
    </location>
</feature>
<feature type="domain" description="RING-type" evidence="12">
    <location>
        <begin position="246"/>
        <end position="300"/>
    </location>
</feature>
<evidence type="ECO:0000259" key="12">
    <source>
        <dbReference type="PROSITE" id="PS50089"/>
    </source>
</evidence>
<evidence type="ECO:0000256" key="9">
    <source>
        <dbReference type="ARBA" id="ARBA00022833"/>
    </source>
</evidence>
<feature type="domain" description="C3H1-type" evidence="13">
    <location>
        <begin position="21"/>
        <end position="48"/>
    </location>
</feature>
<evidence type="ECO:0000256" key="1">
    <source>
        <dbReference type="ARBA" id="ARBA00000900"/>
    </source>
</evidence>
<evidence type="ECO:0000256" key="11">
    <source>
        <dbReference type="SAM" id="MobiDB-lite"/>
    </source>
</evidence>
<keyword evidence="6" id="KW-0677">Repeat</keyword>
<gene>
    <name evidence="14" type="primary">mkrn4</name>
</gene>
<feature type="domain" description="C3H1-type" evidence="13">
    <location>
        <begin position="329"/>
        <end position="357"/>
    </location>
</feature>
<evidence type="ECO:0000256" key="6">
    <source>
        <dbReference type="ARBA" id="ARBA00022737"/>
    </source>
</evidence>
<dbReference type="CDD" id="cd16732">
    <property type="entry name" value="RING-HC_MKRN4"/>
    <property type="match status" value="1"/>
</dbReference>
<dbReference type="Pfam" id="PF18044">
    <property type="entry name" value="zf-CCCH_4"/>
    <property type="match status" value="2"/>
</dbReference>
<dbReference type="SMART" id="SM00184">
    <property type="entry name" value="RING"/>
    <property type="match status" value="1"/>
</dbReference>
<evidence type="ECO:0000256" key="4">
    <source>
        <dbReference type="ARBA" id="ARBA00022679"/>
    </source>
</evidence>
<dbReference type="OrthoDB" id="250836at2759"/>
<evidence type="ECO:0000256" key="8">
    <source>
        <dbReference type="ARBA" id="ARBA00022786"/>
    </source>
</evidence>
<comment type="catalytic activity">
    <reaction evidence="1">
        <text>S-ubiquitinyl-[E2 ubiquitin-conjugating enzyme]-L-cysteine + [acceptor protein]-L-lysine = [E2 ubiquitin-conjugating enzyme]-L-cysteine + N(6)-ubiquitinyl-[acceptor protein]-L-lysine.</text>
        <dbReference type="EC" id="2.3.2.27"/>
    </reaction>
</comment>
<keyword evidence="9 10" id="KW-0862">Zinc</keyword>
<keyword evidence="15" id="KW-1185">Reference proteome</keyword>
<dbReference type="InterPro" id="IPR018957">
    <property type="entry name" value="Znf_C3HC4_RING-type"/>
</dbReference>
<dbReference type="SMART" id="SM00356">
    <property type="entry name" value="ZnF_C3H1"/>
    <property type="match status" value="3"/>
</dbReference>
<dbReference type="GO" id="GO:0000209">
    <property type="term" value="P:protein polyubiquitination"/>
    <property type="evidence" value="ECO:0007669"/>
    <property type="project" value="InterPro"/>
</dbReference>
<dbReference type="GO" id="GO:0008270">
    <property type="term" value="F:zinc ion binding"/>
    <property type="evidence" value="ECO:0007669"/>
    <property type="project" value="UniProtKB-KW"/>
</dbReference>
<feature type="domain" description="C3H1-type" evidence="13">
    <location>
        <begin position="50"/>
        <end position="77"/>
    </location>
</feature>
<feature type="zinc finger region" description="C3H1-type" evidence="10">
    <location>
        <begin position="21"/>
        <end position="48"/>
    </location>
</feature>
<dbReference type="InterPro" id="IPR001841">
    <property type="entry name" value="Znf_RING"/>
</dbReference>
<dbReference type="Proteomes" id="UP000694620">
    <property type="component" value="Chromosome 3"/>
</dbReference>
<keyword evidence="8" id="KW-0833">Ubl conjugation pathway</keyword>
<dbReference type="GO" id="GO:0061630">
    <property type="term" value="F:ubiquitin protein ligase activity"/>
    <property type="evidence" value="ECO:0007669"/>
    <property type="project" value="UniProtKB-EC"/>
</dbReference>
<dbReference type="RefSeq" id="XP_028652864.1">
    <property type="nucleotide sequence ID" value="XM_028797031.2"/>
</dbReference>
<reference evidence="14" key="2">
    <citation type="submission" date="2025-08" db="UniProtKB">
        <authorList>
            <consortium name="Ensembl"/>
        </authorList>
    </citation>
    <scope>IDENTIFICATION</scope>
</reference>
<dbReference type="InterPro" id="IPR036855">
    <property type="entry name" value="Znf_CCCH_sf"/>
</dbReference>
<dbReference type="Ensembl" id="ENSECRT00000005491.1">
    <property type="protein sequence ID" value="ENSECRP00000005396.1"/>
    <property type="gene ID" value="ENSECRG00000003642.1"/>
</dbReference>
<dbReference type="InterPro" id="IPR017907">
    <property type="entry name" value="Znf_RING_CS"/>
</dbReference>
<dbReference type="InterPro" id="IPR000571">
    <property type="entry name" value="Znf_CCCH"/>
</dbReference>
<dbReference type="FunFam" id="3.30.40.10:FF:000117">
    <property type="entry name" value="Probable E3 ubiquitin-protein ligase makorin-1"/>
    <property type="match status" value="1"/>
</dbReference>
<proteinExistence type="predicted"/>
<dbReference type="GeneTree" id="ENSGT00950000183077"/>
<dbReference type="SUPFAM" id="SSF57850">
    <property type="entry name" value="RING/U-box"/>
    <property type="match status" value="1"/>
</dbReference>
<dbReference type="UniPathway" id="UPA00143"/>
<comment type="pathway">
    <text evidence="2">Protein modification; protein ubiquitination.</text>
</comment>
<keyword evidence="4" id="KW-0808">Transferase</keyword>
<reference evidence="14" key="1">
    <citation type="submission" date="2021-06" db="EMBL/GenBank/DDBJ databases">
        <authorList>
            <consortium name="Wellcome Sanger Institute Data Sharing"/>
        </authorList>
    </citation>
    <scope>NUCLEOTIDE SEQUENCE [LARGE SCALE GENOMIC DNA]</scope>
</reference>
<evidence type="ECO:0000256" key="7">
    <source>
        <dbReference type="ARBA" id="ARBA00022771"/>
    </source>
</evidence>
<evidence type="ECO:0000313" key="15">
    <source>
        <dbReference type="Proteomes" id="UP000694620"/>
    </source>
</evidence>